<keyword evidence="4" id="KW-0233">DNA recombination</keyword>
<name>A0ABV9PZP8_9BACL</name>
<dbReference type="Proteomes" id="UP001596002">
    <property type="component" value="Unassembled WGS sequence"/>
</dbReference>
<evidence type="ECO:0000256" key="4">
    <source>
        <dbReference type="ARBA" id="ARBA00023172"/>
    </source>
</evidence>
<feature type="domain" description="Tyr recombinase" evidence="5">
    <location>
        <begin position="135"/>
        <end position="315"/>
    </location>
</feature>
<dbReference type="PANTHER" id="PTHR30349">
    <property type="entry name" value="PHAGE INTEGRASE-RELATED"/>
    <property type="match status" value="1"/>
</dbReference>
<proteinExistence type="inferred from homology"/>
<dbReference type="InterPro" id="IPR002104">
    <property type="entry name" value="Integrase_catalytic"/>
</dbReference>
<dbReference type="EMBL" id="JBHSHC010000050">
    <property type="protein sequence ID" value="MFC4767198.1"/>
    <property type="molecule type" value="Genomic_DNA"/>
</dbReference>
<protein>
    <submittedName>
        <fullName evidence="6">Tyrosine-type recombinase/integrase</fullName>
    </submittedName>
</protein>
<gene>
    <name evidence="6" type="ORF">ACFO8Q_07450</name>
</gene>
<dbReference type="Gene3D" id="1.10.443.10">
    <property type="entry name" value="Intergrase catalytic core"/>
    <property type="match status" value="1"/>
</dbReference>
<dbReference type="PROSITE" id="PS51898">
    <property type="entry name" value="TYR_RECOMBINASE"/>
    <property type="match status" value="1"/>
</dbReference>
<dbReference type="InterPro" id="IPR004107">
    <property type="entry name" value="Integrase_SAM-like_N"/>
</dbReference>
<evidence type="ECO:0000313" key="6">
    <source>
        <dbReference type="EMBL" id="MFC4767198.1"/>
    </source>
</evidence>
<accession>A0ABV9PZP8</accession>
<comment type="caution">
    <text evidence="6">The sequence shown here is derived from an EMBL/GenBank/DDBJ whole genome shotgun (WGS) entry which is preliminary data.</text>
</comment>
<keyword evidence="3" id="KW-0238">DNA-binding</keyword>
<dbReference type="Pfam" id="PF02899">
    <property type="entry name" value="Phage_int_SAM_1"/>
    <property type="match status" value="1"/>
</dbReference>
<evidence type="ECO:0000256" key="2">
    <source>
        <dbReference type="ARBA" id="ARBA00022908"/>
    </source>
</evidence>
<dbReference type="Pfam" id="PF00589">
    <property type="entry name" value="Phage_integrase"/>
    <property type="match status" value="1"/>
</dbReference>
<keyword evidence="2" id="KW-0229">DNA integration</keyword>
<organism evidence="6 7">
    <name type="scientific">Effusibacillus consociatus</name>
    <dbReference type="NCBI Taxonomy" id="1117041"/>
    <lineage>
        <taxon>Bacteria</taxon>
        <taxon>Bacillati</taxon>
        <taxon>Bacillota</taxon>
        <taxon>Bacilli</taxon>
        <taxon>Bacillales</taxon>
        <taxon>Alicyclobacillaceae</taxon>
        <taxon>Effusibacillus</taxon>
    </lineage>
</organism>
<reference evidence="7" key="1">
    <citation type="journal article" date="2019" name="Int. J. Syst. Evol. Microbiol.">
        <title>The Global Catalogue of Microorganisms (GCM) 10K type strain sequencing project: providing services to taxonomists for standard genome sequencing and annotation.</title>
        <authorList>
            <consortium name="The Broad Institute Genomics Platform"/>
            <consortium name="The Broad Institute Genome Sequencing Center for Infectious Disease"/>
            <person name="Wu L."/>
            <person name="Ma J."/>
        </authorList>
    </citation>
    <scope>NUCLEOTIDE SEQUENCE [LARGE SCALE GENOMIC DNA]</scope>
    <source>
        <strain evidence="7">WYCCWR 12678</strain>
    </source>
</reference>
<dbReference type="InterPro" id="IPR013762">
    <property type="entry name" value="Integrase-like_cat_sf"/>
</dbReference>
<comment type="similarity">
    <text evidence="1">Belongs to the 'phage' integrase family.</text>
</comment>
<dbReference type="Gene3D" id="1.10.150.130">
    <property type="match status" value="1"/>
</dbReference>
<keyword evidence="7" id="KW-1185">Reference proteome</keyword>
<evidence type="ECO:0000256" key="3">
    <source>
        <dbReference type="ARBA" id="ARBA00023125"/>
    </source>
</evidence>
<dbReference type="PANTHER" id="PTHR30349:SF41">
    <property type="entry name" value="INTEGRASE_RECOMBINASE PROTEIN MJ0367-RELATED"/>
    <property type="match status" value="1"/>
</dbReference>
<evidence type="ECO:0000256" key="1">
    <source>
        <dbReference type="ARBA" id="ARBA00008857"/>
    </source>
</evidence>
<dbReference type="InterPro" id="IPR010998">
    <property type="entry name" value="Integrase_recombinase_N"/>
</dbReference>
<evidence type="ECO:0000313" key="7">
    <source>
        <dbReference type="Proteomes" id="UP001596002"/>
    </source>
</evidence>
<dbReference type="InterPro" id="IPR011010">
    <property type="entry name" value="DNA_brk_join_enz"/>
</dbReference>
<dbReference type="RefSeq" id="WP_380025116.1">
    <property type="nucleotide sequence ID" value="NZ_JBHSHC010000050.1"/>
</dbReference>
<evidence type="ECO:0000259" key="5">
    <source>
        <dbReference type="PROSITE" id="PS51898"/>
    </source>
</evidence>
<dbReference type="SUPFAM" id="SSF56349">
    <property type="entry name" value="DNA breaking-rejoining enzymes"/>
    <property type="match status" value="1"/>
</dbReference>
<dbReference type="InterPro" id="IPR050090">
    <property type="entry name" value="Tyrosine_recombinase_XerCD"/>
</dbReference>
<sequence length="330" mass="38152">MTLQTRRRKNTLTTSKTANSILPQKEIKLEEVVKSFVLDCRARNLSSRTIQFYQEVIGCLQKTFQEQGLKFDVTTVTQKDLKHHFIGYMLEKGIASNTVNGRIKGCKAFFKFLFQERFISDNLADQLELIKAEKKMIQTFTKEQVIQLLNLPNRDTFTGLRDYTIMLILLETGMRLSELVALTVSDVNLKEFEIRILSGKGRKARRVPIQKTCTQVLKRYLLERGDVETDALFINIDNGPLHLRTIQDMISSYGKAAQITGVRVSPHTFRHTMAKFYILNGGDVFTLQQILGHTTLDMVRYYVELFSSDIKKQHQKYSPVENMTRRRNVV</sequence>